<proteinExistence type="predicted"/>
<name>A0ABX9A626_9SPHN</name>
<evidence type="ECO:0008006" key="3">
    <source>
        <dbReference type="Google" id="ProtNLM"/>
    </source>
</evidence>
<sequence>MDGISPMDDAEKKRGSSLRDALARGDAALAGIQPILSHLLSAPDHSLFSDEIVARVRGMIADLANQILRAQAESTGENGRDAFAVRHAEALGEHLQASCELLSHCHALAVEWQVTERLEAEFGLDPVLSPLMQRMIADADGWVSSGAMAALAAQARFVQSQRRMELPIAELPGDLFHRTLLNWREYCGEGQSEAVTRAETKLRAGFDEGAGRLALLSRLVSALGERAQGALAIEEAGSGLFFTALANLSSQPRGLAVLSSHARQAVRFALGLRAAGMQAAQIDETLLMLHPSGAPVAGLADIGEREARTLLASSSEGFGAR</sequence>
<accession>A0ABX9A626</accession>
<evidence type="ECO:0000313" key="2">
    <source>
        <dbReference type="Proteomes" id="UP000824321"/>
    </source>
</evidence>
<gene>
    <name evidence="1" type="ORF">K3136_01165</name>
</gene>
<reference evidence="1 2" key="1">
    <citation type="submission" date="2021-08" db="EMBL/GenBank/DDBJ databases">
        <title>Comparative Genomics Analysis of the Genus Qipengyuania Reveals Extensive Genetic Diversity and Metabolic Versatility, Including the Description of Fifteen Novel Species.</title>
        <authorList>
            <person name="Liu Y."/>
        </authorList>
    </citation>
    <scope>NUCLEOTIDE SEQUENCE [LARGE SCALE GENOMIC DNA]</scope>
    <source>
        <strain evidence="1 2">1NDH1</strain>
    </source>
</reference>
<protein>
    <recommendedName>
        <fullName evidence="3">DUF2336 domain-containing protein</fullName>
    </recommendedName>
</protein>
<dbReference type="EMBL" id="CP081294">
    <property type="protein sequence ID" value="QZD95368.1"/>
    <property type="molecule type" value="Genomic_DNA"/>
</dbReference>
<dbReference type="RefSeq" id="WP_221431107.1">
    <property type="nucleotide sequence ID" value="NZ_CP081294.1"/>
</dbReference>
<evidence type="ECO:0000313" key="1">
    <source>
        <dbReference type="EMBL" id="QZD95368.1"/>
    </source>
</evidence>
<organism evidence="1 2">
    <name type="scientific">Qipengyuania gelatinilytica</name>
    <dbReference type="NCBI Taxonomy" id="2867231"/>
    <lineage>
        <taxon>Bacteria</taxon>
        <taxon>Pseudomonadati</taxon>
        <taxon>Pseudomonadota</taxon>
        <taxon>Alphaproteobacteria</taxon>
        <taxon>Sphingomonadales</taxon>
        <taxon>Erythrobacteraceae</taxon>
        <taxon>Qipengyuania</taxon>
    </lineage>
</organism>
<dbReference type="Proteomes" id="UP000824321">
    <property type="component" value="Chromosome"/>
</dbReference>
<keyword evidence="2" id="KW-1185">Reference proteome</keyword>